<evidence type="ECO:0000256" key="2">
    <source>
        <dbReference type="ARBA" id="ARBA00022741"/>
    </source>
</evidence>
<dbReference type="Proteomes" id="UP000023152">
    <property type="component" value="Unassembled WGS sequence"/>
</dbReference>
<dbReference type="Pfam" id="PF00005">
    <property type="entry name" value="ABC_tran"/>
    <property type="match status" value="1"/>
</dbReference>
<dbReference type="EMBL" id="ASPP01023503">
    <property type="protein sequence ID" value="ETO10371.1"/>
    <property type="molecule type" value="Genomic_DNA"/>
</dbReference>
<dbReference type="AlphaFoldDB" id="X6M9T1"/>
<evidence type="ECO:0000256" key="1">
    <source>
        <dbReference type="ARBA" id="ARBA00022737"/>
    </source>
</evidence>
<dbReference type="InterPro" id="IPR003593">
    <property type="entry name" value="AAA+_ATPase"/>
</dbReference>
<name>X6M9T1_RETFI</name>
<proteinExistence type="predicted"/>
<dbReference type="CDD" id="cd03221">
    <property type="entry name" value="ABCF_EF-3"/>
    <property type="match status" value="1"/>
</dbReference>
<protein>
    <submittedName>
        <fullName evidence="5">ATP-binding protein</fullName>
    </submittedName>
</protein>
<dbReference type="PANTHER" id="PTHR19211:SF117">
    <property type="entry name" value="ATP-BINDING CASSETTE SUB-FAMILY F MEMBER 3"/>
    <property type="match status" value="1"/>
</dbReference>
<dbReference type="PROSITE" id="PS00211">
    <property type="entry name" value="ABC_TRANSPORTER_1"/>
    <property type="match status" value="1"/>
</dbReference>
<dbReference type="InterPro" id="IPR003439">
    <property type="entry name" value="ABC_transporter-like_ATP-bd"/>
</dbReference>
<dbReference type="FunFam" id="3.40.50.300:FF:000011">
    <property type="entry name" value="Putative ABC transporter ATP-binding component"/>
    <property type="match status" value="1"/>
</dbReference>
<accession>X6M9T1</accession>
<dbReference type="OrthoDB" id="2110130at2759"/>
<dbReference type="GO" id="GO:0016887">
    <property type="term" value="F:ATP hydrolysis activity"/>
    <property type="evidence" value="ECO:0007669"/>
    <property type="project" value="InterPro"/>
</dbReference>
<keyword evidence="2" id="KW-0547">Nucleotide-binding</keyword>
<gene>
    <name evidence="5" type="ORF">RFI_27001</name>
</gene>
<evidence type="ECO:0000259" key="4">
    <source>
        <dbReference type="PROSITE" id="PS50893"/>
    </source>
</evidence>
<dbReference type="Gene3D" id="3.40.50.300">
    <property type="entry name" value="P-loop containing nucleotide triphosphate hydrolases"/>
    <property type="match status" value="1"/>
</dbReference>
<reference evidence="5 6" key="1">
    <citation type="journal article" date="2013" name="Curr. Biol.">
        <title>The Genome of the Foraminiferan Reticulomyxa filosa.</title>
        <authorList>
            <person name="Glockner G."/>
            <person name="Hulsmann N."/>
            <person name="Schleicher M."/>
            <person name="Noegel A.A."/>
            <person name="Eichinger L."/>
            <person name="Gallinger C."/>
            <person name="Pawlowski J."/>
            <person name="Sierra R."/>
            <person name="Euteneuer U."/>
            <person name="Pillet L."/>
            <person name="Moustafa A."/>
            <person name="Platzer M."/>
            <person name="Groth M."/>
            <person name="Szafranski K."/>
            <person name="Schliwa M."/>
        </authorList>
    </citation>
    <scope>NUCLEOTIDE SEQUENCE [LARGE SCALE GENOMIC DNA]</scope>
</reference>
<dbReference type="GO" id="GO:0005524">
    <property type="term" value="F:ATP binding"/>
    <property type="evidence" value="ECO:0007669"/>
    <property type="project" value="UniProtKB-KW"/>
</dbReference>
<evidence type="ECO:0000313" key="5">
    <source>
        <dbReference type="EMBL" id="ETO10371.1"/>
    </source>
</evidence>
<dbReference type="SMART" id="SM00382">
    <property type="entry name" value="AAA"/>
    <property type="match status" value="1"/>
</dbReference>
<organism evidence="5 6">
    <name type="scientific">Reticulomyxa filosa</name>
    <dbReference type="NCBI Taxonomy" id="46433"/>
    <lineage>
        <taxon>Eukaryota</taxon>
        <taxon>Sar</taxon>
        <taxon>Rhizaria</taxon>
        <taxon>Retaria</taxon>
        <taxon>Foraminifera</taxon>
        <taxon>Monothalamids</taxon>
        <taxon>Reticulomyxidae</taxon>
        <taxon>Reticulomyxa</taxon>
    </lineage>
</organism>
<dbReference type="SUPFAM" id="SSF52540">
    <property type="entry name" value="P-loop containing nucleoside triphosphate hydrolases"/>
    <property type="match status" value="2"/>
</dbReference>
<evidence type="ECO:0000313" key="6">
    <source>
        <dbReference type="Proteomes" id="UP000023152"/>
    </source>
</evidence>
<keyword evidence="6" id="KW-1185">Reference proteome</keyword>
<dbReference type="PROSITE" id="PS50893">
    <property type="entry name" value="ABC_TRANSPORTER_2"/>
    <property type="match status" value="1"/>
</dbReference>
<dbReference type="InterPro" id="IPR050611">
    <property type="entry name" value="ABCF"/>
</dbReference>
<comment type="caution">
    <text evidence="5">The sequence shown here is derived from an EMBL/GenBank/DDBJ whole genome shotgun (WGS) entry which is preliminary data.</text>
</comment>
<keyword evidence="3 5" id="KW-0067">ATP-binding</keyword>
<feature type="domain" description="ABC transporter" evidence="4">
    <location>
        <begin position="39"/>
        <end position="298"/>
    </location>
</feature>
<dbReference type="InterPro" id="IPR017871">
    <property type="entry name" value="ABC_transporter-like_CS"/>
</dbReference>
<dbReference type="PANTHER" id="PTHR19211">
    <property type="entry name" value="ATP-BINDING TRANSPORT PROTEIN-RELATED"/>
    <property type="match status" value="1"/>
</dbReference>
<dbReference type="OMA" id="THGIRES"/>
<sequence>MKEKEKVLRFDPVRYMKSIRQKARPEWFDVTRRKGSKSVRITDLTMYTLDEKDLLLSGALLNLEYGRKYGLVGLNGCGKTTLLRRISRYDLKQFPAHLRVLHVEQEILGDDQTVLDYVLSCDVVRAELVEKEQQILNQKNELGDTKYEQSNVLDKKLQEIYEKMRELDVFDVDHKAKVNEINYFYFKVLEGLGFRPEMYNWPTKKLSGGWRMRASLAGALFVCPDVLLLDEPTNHLDFPSVVWLENYLREEFQNTLLVVSHDREFLNSVVDRILHMEKQQIREYPVNYYYYYYKYLIIF</sequence>
<dbReference type="InterPro" id="IPR027417">
    <property type="entry name" value="P-loop_NTPase"/>
</dbReference>
<keyword evidence="1" id="KW-0677">Repeat</keyword>
<evidence type="ECO:0000256" key="3">
    <source>
        <dbReference type="ARBA" id="ARBA00022840"/>
    </source>
</evidence>